<dbReference type="PROSITE" id="PS50862">
    <property type="entry name" value="AA_TRNA_LIGASE_II"/>
    <property type="match status" value="1"/>
</dbReference>
<keyword evidence="6" id="KW-0479">Metal-binding</keyword>
<evidence type="ECO:0000256" key="8">
    <source>
        <dbReference type="ARBA" id="ARBA00022840"/>
    </source>
</evidence>
<accession>A0A9W5T965</accession>
<comment type="caution">
    <text evidence="13">The sequence shown here is derived from an EMBL/GenBank/DDBJ whole genome shotgun (WGS) entry which is preliminary data.</text>
</comment>
<dbReference type="Gene3D" id="1.10.10.2330">
    <property type="match status" value="1"/>
</dbReference>
<comment type="subcellular location">
    <subcellularLocation>
        <location evidence="1">Cytoplasm</location>
    </subcellularLocation>
</comment>
<dbReference type="InterPro" id="IPR045864">
    <property type="entry name" value="aa-tRNA-synth_II/BPL/LPL"/>
</dbReference>
<dbReference type="EC" id="6.1.1.20" evidence="3"/>
<evidence type="ECO:0000256" key="4">
    <source>
        <dbReference type="ARBA" id="ARBA00022490"/>
    </source>
</evidence>
<sequence>MCTKEDDLLWLLKAIDAALPAGGTADASVSTLTLAPGEAHTKAVNGVKSLMAKGYVTLEECKNRKYMLTAEGVQYAENGSPEYRLVERVRSATEPLTLTEASSGIPNAEHGLKKAMRASLLRIGAGKQLSLGPAAETQREDITQQLLHHVQRYGANEKNMLEAMAVLVPDQKKLNAELDDLKKRKLTESHVEVSYLVRKTDRFRCEIVQQVTDLTQELLQERKTWSAEDMKPYNFFSSGKRISRGALHPLTRTMRTFREIFTSMGFEELDTSNYVESSFWCFDTLYIPQQHPARDSQDTFFTRSPELQDEKRLDADYIAAVAEAHGDARRYGSTGWMYDWKLDESRKIVLRTHTTACTARLLKRMAQDFESYKHRLPCKFFSIDRVFRNENMDATHLCEFNQVEGVMVGFGLGMGHLMGVLSAFYSAIGIEKLRYKPAYNPYTEPSMEIYGYHPDLKKWVEIGNSGIFRPEMLLPMGLPSGLSVLGWGLSLERPTMIRDNMRNIRDLVGCNY</sequence>
<dbReference type="NCBIfam" id="TIGR00468">
    <property type="entry name" value="pheS"/>
    <property type="match status" value="1"/>
</dbReference>
<evidence type="ECO:0000256" key="1">
    <source>
        <dbReference type="ARBA" id="ARBA00004496"/>
    </source>
</evidence>
<dbReference type="Gene3D" id="1.10.10.2320">
    <property type="match status" value="1"/>
</dbReference>
<comment type="similarity">
    <text evidence="2">Belongs to the class-II aminoacyl-tRNA synthetase family. Phe-tRNA synthetase alpha subunit type 2 subfamily.</text>
</comment>
<reference evidence="13" key="1">
    <citation type="submission" date="2019-12" db="EMBL/GenBank/DDBJ databases">
        <title>Genome sequence of Babesia ovis.</title>
        <authorList>
            <person name="Yamagishi J."/>
            <person name="Sevinc F."/>
            <person name="Xuan X."/>
        </authorList>
    </citation>
    <scope>NUCLEOTIDE SEQUENCE</scope>
    <source>
        <strain evidence="13">Selcuk</strain>
    </source>
</reference>
<evidence type="ECO:0000256" key="3">
    <source>
        <dbReference type="ARBA" id="ARBA00012814"/>
    </source>
</evidence>
<keyword evidence="5" id="KW-0436">Ligase</keyword>
<evidence type="ECO:0000256" key="9">
    <source>
        <dbReference type="ARBA" id="ARBA00022842"/>
    </source>
</evidence>
<organism evidence="13 14">
    <name type="scientific">Babesia ovis</name>
    <dbReference type="NCBI Taxonomy" id="5869"/>
    <lineage>
        <taxon>Eukaryota</taxon>
        <taxon>Sar</taxon>
        <taxon>Alveolata</taxon>
        <taxon>Apicomplexa</taxon>
        <taxon>Aconoidasida</taxon>
        <taxon>Piroplasmida</taxon>
        <taxon>Babesiidae</taxon>
        <taxon>Babesia</taxon>
    </lineage>
</organism>
<evidence type="ECO:0000256" key="5">
    <source>
        <dbReference type="ARBA" id="ARBA00022598"/>
    </source>
</evidence>
<evidence type="ECO:0000313" key="14">
    <source>
        <dbReference type="Proteomes" id="UP001057455"/>
    </source>
</evidence>
<evidence type="ECO:0000259" key="12">
    <source>
        <dbReference type="PROSITE" id="PS50862"/>
    </source>
</evidence>
<dbReference type="SUPFAM" id="SSF55681">
    <property type="entry name" value="Class II aaRS and biotin synthetases"/>
    <property type="match status" value="1"/>
</dbReference>
<dbReference type="Gene3D" id="3.30.930.10">
    <property type="entry name" value="Bira Bifunctional Protein, Domain 2"/>
    <property type="match status" value="1"/>
</dbReference>
<keyword evidence="9" id="KW-0460">Magnesium</keyword>
<keyword evidence="11" id="KW-0030">Aminoacyl-tRNA synthetase</keyword>
<protein>
    <recommendedName>
        <fullName evidence="3">phenylalanine--tRNA ligase</fullName>
        <ecNumber evidence="3">6.1.1.20</ecNumber>
    </recommendedName>
</protein>
<evidence type="ECO:0000256" key="6">
    <source>
        <dbReference type="ARBA" id="ARBA00022723"/>
    </source>
</evidence>
<dbReference type="Gene3D" id="3.30.1370.240">
    <property type="match status" value="1"/>
</dbReference>
<dbReference type="GO" id="GO:0005829">
    <property type="term" value="C:cytosol"/>
    <property type="evidence" value="ECO:0007669"/>
    <property type="project" value="TreeGrafter"/>
</dbReference>
<keyword evidence="7" id="KW-0547">Nucleotide-binding</keyword>
<keyword evidence="4" id="KW-0963">Cytoplasm</keyword>
<dbReference type="InterPro" id="IPR006195">
    <property type="entry name" value="aa-tRNA-synth_II"/>
</dbReference>
<dbReference type="CDD" id="cd00496">
    <property type="entry name" value="PheRS_alpha_core"/>
    <property type="match status" value="1"/>
</dbReference>
<dbReference type="Proteomes" id="UP001057455">
    <property type="component" value="Unassembled WGS sequence"/>
</dbReference>
<dbReference type="PANTHER" id="PTHR11538:SF40">
    <property type="entry name" value="PHENYLALANINE--TRNA LIGASE ALPHA SUBUNIT"/>
    <property type="match status" value="1"/>
</dbReference>
<proteinExistence type="inferred from homology"/>
<dbReference type="GO" id="GO:0005524">
    <property type="term" value="F:ATP binding"/>
    <property type="evidence" value="ECO:0007669"/>
    <property type="project" value="UniProtKB-KW"/>
</dbReference>
<dbReference type="GO" id="GO:0000049">
    <property type="term" value="F:tRNA binding"/>
    <property type="evidence" value="ECO:0007669"/>
    <property type="project" value="InterPro"/>
</dbReference>
<name>A0A9W5T965_BABOV</name>
<evidence type="ECO:0000256" key="10">
    <source>
        <dbReference type="ARBA" id="ARBA00022917"/>
    </source>
</evidence>
<evidence type="ECO:0000313" key="13">
    <source>
        <dbReference type="EMBL" id="GFE53341.1"/>
    </source>
</evidence>
<gene>
    <name evidence="13" type="ORF">BaOVIS_007450</name>
</gene>
<evidence type="ECO:0000256" key="2">
    <source>
        <dbReference type="ARBA" id="ARBA00006703"/>
    </source>
</evidence>
<dbReference type="AlphaFoldDB" id="A0A9W5T965"/>
<dbReference type="GO" id="GO:0046872">
    <property type="term" value="F:metal ion binding"/>
    <property type="evidence" value="ECO:0007669"/>
    <property type="project" value="UniProtKB-KW"/>
</dbReference>
<keyword evidence="14" id="KW-1185">Reference proteome</keyword>
<dbReference type="EMBL" id="BLIY01000006">
    <property type="protein sequence ID" value="GFE53341.1"/>
    <property type="molecule type" value="Genomic_DNA"/>
</dbReference>
<dbReference type="Pfam" id="PF01409">
    <property type="entry name" value="tRNA-synt_2d"/>
    <property type="match status" value="1"/>
</dbReference>
<dbReference type="NCBIfam" id="NF003210">
    <property type="entry name" value="PRK04172.1"/>
    <property type="match status" value="1"/>
</dbReference>
<evidence type="ECO:0000256" key="11">
    <source>
        <dbReference type="ARBA" id="ARBA00023146"/>
    </source>
</evidence>
<dbReference type="InterPro" id="IPR004529">
    <property type="entry name" value="Phe-tRNA-synth_IIc_asu"/>
</dbReference>
<dbReference type="PANTHER" id="PTHR11538">
    <property type="entry name" value="PHENYLALANYL-TRNA SYNTHETASE"/>
    <property type="match status" value="1"/>
</dbReference>
<dbReference type="GO" id="GO:0009328">
    <property type="term" value="C:phenylalanine-tRNA ligase complex"/>
    <property type="evidence" value="ECO:0007669"/>
    <property type="project" value="TreeGrafter"/>
</dbReference>
<dbReference type="GO" id="GO:0006432">
    <property type="term" value="P:phenylalanyl-tRNA aminoacylation"/>
    <property type="evidence" value="ECO:0007669"/>
    <property type="project" value="InterPro"/>
</dbReference>
<evidence type="ECO:0000256" key="7">
    <source>
        <dbReference type="ARBA" id="ARBA00022741"/>
    </source>
</evidence>
<dbReference type="OrthoDB" id="238316at2759"/>
<feature type="domain" description="Aminoacyl-transfer RNA synthetases class-II family profile" evidence="12">
    <location>
        <begin position="251"/>
        <end position="497"/>
    </location>
</feature>
<dbReference type="GO" id="GO:0004826">
    <property type="term" value="F:phenylalanine-tRNA ligase activity"/>
    <property type="evidence" value="ECO:0007669"/>
    <property type="project" value="UniProtKB-EC"/>
</dbReference>
<dbReference type="InterPro" id="IPR002319">
    <property type="entry name" value="Phenylalanyl-tRNA_Synthase"/>
</dbReference>
<keyword evidence="10" id="KW-0648">Protein biosynthesis</keyword>
<keyword evidence="8" id="KW-0067">ATP-binding</keyword>